<keyword evidence="10" id="KW-0902">Two-component regulatory system</keyword>
<keyword evidence="14" id="KW-1185">Reference proteome</keyword>
<dbReference type="AlphaFoldDB" id="A0A849IEM2"/>
<dbReference type="EC" id="2.7.13.3" evidence="3"/>
<evidence type="ECO:0000313" key="14">
    <source>
        <dbReference type="Proteomes" id="UP000564885"/>
    </source>
</evidence>
<dbReference type="GO" id="GO:0005524">
    <property type="term" value="F:ATP binding"/>
    <property type="evidence" value="ECO:0007669"/>
    <property type="project" value="UniProtKB-KW"/>
</dbReference>
<evidence type="ECO:0000256" key="1">
    <source>
        <dbReference type="ARBA" id="ARBA00000085"/>
    </source>
</evidence>
<dbReference type="PROSITE" id="PS50109">
    <property type="entry name" value="HIS_KIN"/>
    <property type="match status" value="1"/>
</dbReference>
<dbReference type="SUPFAM" id="SSF47384">
    <property type="entry name" value="Homodimeric domain of signal transducing histidine kinase"/>
    <property type="match status" value="1"/>
</dbReference>
<evidence type="ECO:0000256" key="2">
    <source>
        <dbReference type="ARBA" id="ARBA00004236"/>
    </source>
</evidence>
<comment type="caution">
    <text evidence="13">The sequence shown here is derived from an EMBL/GenBank/DDBJ whole genome shotgun (WGS) entry which is preliminary data.</text>
</comment>
<dbReference type="GO" id="GO:0016036">
    <property type="term" value="P:cellular response to phosphate starvation"/>
    <property type="evidence" value="ECO:0007669"/>
    <property type="project" value="TreeGrafter"/>
</dbReference>
<keyword evidence="9" id="KW-0067">ATP-binding</keyword>
<dbReference type="Pfam" id="PF02518">
    <property type="entry name" value="HATPase_c"/>
    <property type="match status" value="1"/>
</dbReference>
<evidence type="ECO:0000256" key="5">
    <source>
        <dbReference type="ARBA" id="ARBA00022553"/>
    </source>
</evidence>
<dbReference type="SMART" id="SM00388">
    <property type="entry name" value="HisKA"/>
    <property type="match status" value="1"/>
</dbReference>
<evidence type="ECO:0000259" key="12">
    <source>
        <dbReference type="PROSITE" id="PS50109"/>
    </source>
</evidence>
<dbReference type="EMBL" id="JABEPP010000006">
    <property type="protein sequence ID" value="NNM74675.1"/>
    <property type="molecule type" value="Genomic_DNA"/>
</dbReference>
<dbReference type="InterPro" id="IPR005467">
    <property type="entry name" value="His_kinase_dom"/>
</dbReference>
<dbReference type="GO" id="GO:0005886">
    <property type="term" value="C:plasma membrane"/>
    <property type="evidence" value="ECO:0007669"/>
    <property type="project" value="UniProtKB-SubCell"/>
</dbReference>
<dbReference type="PANTHER" id="PTHR45453:SF1">
    <property type="entry name" value="PHOSPHATE REGULON SENSOR PROTEIN PHOR"/>
    <property type="match status" value="1"/>
</dbReference>
<dbReference type="FunFam" id="3.30.565.10:FF:000006">
    <property type="entry name" value="Sensor histidine kinase WalK"/>
    <property type="match status" value="1"/>
</dbReference>
<dbReference type="InterPro" id="IPR036097">
    <property type="entry name" value="HisK_dim/P_sf"/>
</dbReference>
<dbReference type="InterPro" id="IPR036890">
    <property type="entry name" value="HATPase_C_sf"/>
</dbReference>
<gene>
    <name evidence="13" type="ORF">HJG44_20145</name>
</gene>
<dbReference type="InterPro" id="IPR004358">
    <property type="entry name" value="Sig_transdc_His_kin-like_C"/>
</dbReference>
<comment type="subcellular location">
    <subcellularLocation>
        <location evidence="2">Cell membrane</location>
    </subcellularLocation>
</comment>
<feature type="domain" description="Histidine kinase" evidence="12">
    <location>
        <begin position="191"/>
        <end position="415"/>
    </location>
</feature>
<dbReference type="CDD" id="cd00075">
    <property type="entry name" value="HATPase"/>
    <property type="match status" value="1"/>
</dbReference>
<protein>
    <recommendedName>
        <fullName evidence="3">histidine kinase</fullName>
        <ecNumber evidence="3">2.7.13.3</ecNumber>
    </recommendedName>
</protein>
<evidence type="ECO:0000256" key="7">
    <source>
        <dbReference type="ARBA" id="ARBA00022741"/>
    </source>
</evidence>
<dbReference type="SMART" id="SM00387">
    <property type="entry name" value="HATPase_c"/>
    <property type="match status" value="1"/>
</dbReference>
<evidence type="ECO:0000256" key="3">
    <source>
        <dbReference type="ARBA" id="ARBA00012438"/>
    </source>
</evidence>
<dbReference type="Gene3D" id="3.30.565.10">
    <property type="entry name" value="Histidine kinase-like ATPase, C-terminal domain"/>
    <property type="match status" value="1"/>
</dbReference>
<keyword evidence="5" id="KW-0597">Phosphoprotein</keyword>
<dbReference type="CDD" id="cd00082">
    <property type="entry name" value="HisKA"/>
    <property type="match status" value="1"/>
</dbReference>
<keyword evidence="11" id="KW-0472">Membrane</keyword>
<dbReference type="Proteomes" id="UP000564885">
    <property type="component" value="Unassembled WGS sequence"/>
</dbReference>
<evidence type="ECO:0000256" key="6">
    <source>
        <dbReference type="ARBA" id="ARBA00022679"/>
    </source>
</evidence>
<proteinExistence type="predicted"/>
<dbReference type="SUPFAM" id="SSF55874">
    <property type="entry name" value="ATPase domain of HSP90 chaperone/DNA topoisomerase II/histidine kinase"/>
    <property type="match status" value="1"/>
</dbReference>
<name>A0A849IEM2_9HYPH</name>
<evidence type="ECO:0000256" key="11">
    <source>
        <dbReference type="ARBA" id="ARBA00023136"/>
    </source>
</evidence>
<dbReference type="PRINTS" id="PR00344">
    <property type="entry name" value="BCTRLSENSOR"/>
</dbReference>
<accession>A0A849IEM2</accession>
<keyword evidence="7" id="KW-0547">Nucleotide-binding</keyword>
<evidence type="ECO:0000256" key="4">
    <source>
        <dbReference type="ARBA" id="ARBA00022475"/>
    </source>
</evidence>
<dbReference type="InterPro" id="IPR050351">
    <property type="entry name" value="BphY/WalK/GraS-like"/>
</dbReference>
<evidence type="ECO:0000313" key="13">
    <source>
        <dbReference type="EMBL" id="NNM74675.1"/>
    </source>
</evidence>
<dbReference type="PANTHER" id="PTHR45453">
    <property type="entry name" value="PHOSPHATE REGULON SENSOR PROTEIN PHOR"/>
    <property type="match status" value="1"/>
</dbReference>
<dbReference type="InterPro" id="IPR003594">
    <property type="entry name" value="HATPase_dom"/>
</dbReference>
<dbReference type="GO" id="GO:0000155">
    <property type="term" value="F:phosphorelay sensor kinase activity"/>
    <property type="evidence" value="ECO:0007669"/>
    <property type="project" value="InterPro"/>
</dbReference>
<keyword evidence="8 13" id="KW-0418">Kinase</keyword>
<organism evidence="13 14">
    <name type="scientific">Enterovirga aerilata</name>
    <dbReference type="NCBI Taxonomy" id="2730920"/>
    <lineage>
        <taxon>Bacteria</taxon>
        <taxon>Pseudomonadati</taxon>
        <taxon>Pseudomonadota</taxon>
        <taxon>Alphaproteobacteria</taxon>
        <taxon>Hyphomicrobiales</taxon>
        <taxon>Methylobacteriaceae</taxon>
        <taxon>Enterovirga</taxon>
    </lineage>
</organism>
<keyword evidence="4" id="KW-1003">Cell membrane</keyword>
<dbReference type="FunFam" id="1.10.287.130:FF:000008">
    <property type="entry name" value="Two-component sensor histidine kinase"/>
    <property type="match status" value="1"/>
</dbReference>
<dbReference type="InterPro" id="IPR003661">
    <property type="entry name" value="HisK_dim/P_dom"/>
</dbReference>
<reference evidence="13 14" key="1">
    <citation type="submission" date="2020-04" db="EMBL/GenBank/DDBJ databases">
        <title>Enterovirga sp. isolate from soil.</title>
        <authorList>
            <person name="Chea S."/>
            <person name="Kim D.-U."/>
        </authorList>
    </citation>
    <scope>NUCLEOTIDE SEQUENCE [LARGE SCALE GENOMIC DNA]</scope>
    <source>
        <strain evidence="13 14">DB1703</strain>
    </source>
</reference>
<comment type="catalytic activity">
    <reaction evidence="1">
        <text>ATP + protein L-histidine = ADP + protein N-phospho-L-histidine.</text>
        <dbReference type="EC" id="2.7.13.3"/>
    </reaction>
</comment>
<dbReference type="GO" id="GO:0004721">
    <property type="term" value="F:phosphoprotein phosphatase activity"/>
    <property type="evidence" value="ECO:0007669"/>
    <property type="project" value="TreeGrafter"/>
</dbReference>
<evidence type="ECO:0000256" key="10">
    <source>
        <dbReference type="ARBA" id="ARBA00023012"/>
    </source>
</evidence>
<evidence type="ECO:0000256" key="9">
    <source>
        <dbReference type="ARBA" id="ARBA00022840"/>
    </source>
</evidence>
<dbReference type="Gene3D" id="1.10.287.130">
    <property type="match status" value="1"/>
</dbReference>
<keyword evidence="6" id="KW-0808">Transferase</keyword>
<evidence type="ECO:0000256" key="8">
    <source>
        <dbReference type="ARBA" id="ARBA00022777"/>
    </source>
</evidence>
<sequence length="415" mass="44529">MRWMGVGARRRQVAGALGASALILAVLALRGEASWAALLAGLAAVAAAWAWPGRTAAPSSGEAPRPALGSLLPSAAVFPDPVILVDPRLVVVEANAIARSVLPALKERQPLAFAMRSPEVLDAIPAVISTGEPARVEVAGRTGNEPTWEVRIRRLAARSEAGLGQPAAALFFRDLSDQRRLETMRVDFIANVSHELRTPLASLSGFIDTLKGPARDDAQARERFLDIMQAQAQRMTRLIDDLLQLSRVELKEHVPPSTPVDLGATVAHMVEIMAPLARERGVGLALEVPQEPVRILGDRDELLRLVENLVENAIKYGGSGKSVEIAVRRQGPGGTQGERVELSVRDHGPGIPPEHLPRLTERFYRVDVAESRIQGGTGLGLAIVKHIVGRHRGRLAIESEPGQGATFRALFPAAP</sequence>
<dbReference type="Pfam" id="PF00512">
    <property type="entry name" value="HisKA"/>
    <property type="match status" value="1"/>
</dbReference>